<dbReference type="EMBL" id="CAJVPP010000832">
    <property type="protein sequence ID" value="CAG8515801.1"/>
    <property type="molecule type" value="Genomic_DNA"/>
</dbReference>
<evidence type="ECO:0000313" key="3">
    <source>
        <dbReference type="EMBL" id="CAG8515801.1"/>
    </source>
</evidence>
<keyword evidence="4" id="KW-1185">Reference proteome</keyword>
<dbReference type="Gene3D" id="2.120.10.80">
    <property type="entry name" value="Kelch-type beta propeller"/>
    <property type="match status" value="2"/>
</dbReference>
<dbReference type="InterPro" id="IPR015915">
    <property type="entry name" value="Kelch-typ_b-propeller"/>
</dbReference>
<keyword evidence="2" id="KW-0677">Repeat</keyword>
<sequence>MFLQMFRYHLLLIFFFQLITLVNSYNLIGRALHTSNYLKDKIYFLGGETDRASHTNDFFYLDVSAPFTLDSLPIVDLTRNVQIAKHKRATSSVCGPNKDTIFLFGGDIDGDESAASLVYTFNISVPQWTNTKIGGPQPQRRVASSVVCDENARMYIFGGTNGDGYQNDFDILDTDQLTWSLGSRVNIPPPMDLATANLLSNGKIVYLGGYSNGQLIDMSKFMMGTPPRGRAWHSAILTQDGRIIVYGGVPVSPDDQLSVLDTTVLPFKWSIPEISFTPSSAPYRGHTATLVGNYMIVSFGWIYKGSAPAVYSNQIVMLDISDKNDYKW</sequence>
<evidence type="ECO:0000256" key="2">
    <source>
        <dbReference type="ARBA" id="ARBA00022737"/>
    </source>
</evidence>
<evidence type="ECO:0000256" key="1">
    <source>
        <dbReference type="ARBA" id="ARBA00022441"/>
    </source>
</evidence>
<proteinExistence type="predicted"/>
<dbReference type="AlphaFoldDB" id="A0A9N9A147"/>
<keyword evidence="1" id="KW-0880">Kelch repeat</keyword>
<name>A0A9N9A147_FUNMO</name>
<dbReference type="Pfam" id="PF24681">
    <property type="entry name" value="Kelch_KLHDC2_KLHL20_DRC7"/>
    <property type="match status" value="1"/>
</dbReference>
<dbReference type="SUPFAM" id="SSF117281">
    <property type="entry name" value="Kelch motif"/>
    <property type="match status" value="1"/>
</dbReference>
<organism evidence="3 4">
    <name type="scientific">Funneliformis mosseae</name>
    <name type="common">Endomycorrhizal fungus</name>
    <name type="synonym">Glomus mosseae</name>
    <dbReference type="NCBI Taxonomy" id="27381"/>
    <lineage>
        <taxon>Eukaryota</taxon>
        <taxon>Fungi</taxon>
        <taxon>Fungi incertae sedis</taxon>
        <taxon>Mucoromycota</taxon>
        <taxon>Glomeromycotina</taxon>
        <taxon>Glomeromycetes</taxon>
        <taxon>Glomerales</taxon>
        <taxon>Glomeraceae</taxon>
        <taxon>Funneliformis</taxon>
    </lineage>
</organism>
<dbReference type="PANTHER" id="PTHR46228:SF2">
    <property type="entry name" value="KELCH REPEAT PROTEIN (AFU_ORTHOLOGUE AFUA_4G14350)"/>
    <property type="match status" value="1"/>
</dbReference>
<gene>
    <name evidence="3" type="ORF">FMOSSE_LOCUS4775</name>
</gene>
<dbReference type="Proteomes" id="UP000789375">
    <property type="component" value="Unassembled WGS sequence"/>
</dbReference>
<reference evidence="3" key="1">
    <citation type="submission" date="2021-06" db="EMBL/GenBank/DDBJ databases">
        <authorList>
            <person name="Kallberg Y."/>
            <person name="Tangrot J."/>
            <person name="Rosling A."/>
        </authorList>
    </citation>
    <scope>NUCLEOTIDE SEQUENCE</scope>
    <source>
        <strain evidence="3">87-6 pot B 2015</strain>
    </source>
</reference>
<comment type="caution">
    <text evidence="3">The sequence shown here is derived from an EMBL/GenBank/DDBJ whole genome shotgun (WGS) entry which is preliminary data.</text>
</comment>
<dbReference type="PANTHER" id="PTHR46228">
    <property type="entry name" value="KELCH DOMAIN-CONTAINING PROTEIN"/>
    <property type="match status" value="1"/>
</dbReference>
<evidence type="ECO:0000313" key="4">
    <source>
        <dbReference type="Proteomes" id="UP000789375"/>
    </source>
</evidence>
<protein>
    <submittedName>
        <fullName evidence="3">3642_t:CDS:1</fullName>
    </submittedName>
</protein>
<accession>A0A9N9A147</accession>